<protein>
    <submittedName>
        <fullName evidence="6">Uncharacterized protein</fullName>
    </submittedName>
</protein>
<dbReference type="InterPro" id="IPR008974">
    <property type="entry name" value="TRAF-like"/>
</dbReference>
<dbReference type="SMART" id="SM00225">
    <property type="entry name" value="BTB"/>
    <property type="match status" value="1"/>
</dbReference>
<dbReference type="Pfam" id="PF22486">
    <property type="entry name" value="MATH_2"/>
    <property type="match status" value="1"/>
</dbReference>
<feature type="domain" description="BTB" evidence="4">
    <location>
        <begin position="185"/>
        <end position="252"/>
    </location>
</feature>
<feature type="domain" description="MATH" evidence="5">
    <location>
        <begin position="16"/>
        <end position="147"/>
    </location>
</feature>
<dbReference type="InterPro" id="IPR011333">
    <property type="entry name" value="SKP1/BTB/POZ_sf"/>
</dbReference>
<comment type="similarity">
    <text evidence="2">Belongs to the Tdpoz family.</text>
</comment>
<dbReference type="AlphaFoldDB" id="A0ABC9BZJ8"/>
<evidence type="ECO:0000256" key="2">
    <source>
        <dbReference type="ARBA" id="ARBA00010846"/>
    </source>
</evidence>
<dbReference type="Gene3D" id="2.60.210.10">
    <property type="entry name" value="Apoptosis, Tumor Necrosis Factor Receptor Associated Protein 2, Chain A"/>
    <property type="match status" value="1"/>
</dbReference>
<reference evidence="6 7" key="2">
    <citation type="submission" date="2024-10" db="EMBL/GenBank/DDBJ databases">
        <authorList>
            <person name="Ryan C."/>
        </authorList>
    </citation>
    <scope>NUCLEOTIDE SEQUENCE [LARGE SCALE GENOMIC DNA]</scope>
</reference>
<evidence type="ECO:0000259" key="4">
    <source>
        <dbReference type="PROSITE" id="PS50097"/>
    </source>
</evidence>
<evidence type="ECO:0000259" key="5">
    <source>
        <dbReference type="PROSITE" id="PS50144"/>
    </source>
</evidence>
<keyword evidence="3" id="KW-0472">Membrane</keyword>
<dbReference type="PROSITE" id="PS50097">
    <property type="entry name" value="BTB"/>
    <property type="match status" value="1"/>
</dbReference>
<name>A0ABC9BZJ8_9POAL</name>
<proteinExistence type="inferred from homology"/>
<gene>
    <name evidence="6" type="ORF">URODEC1_LOCUS70310</name>
</gene>
<dbReference type="InterPro" id="IPR045005">
    <property type="entry name" value="BPM1-6"/>
</dbReference>
<dbReference type="InterPro" id="IPR002083">
    <property type="entry name" value="MATH/TRAF_dom"/>
</dbReference>
<dbReference type="PANTHER" id="PTHR26379">
    <property type="entry name" value="BTB/POZ AND MATH DOMAIN-CONTAINING PROTEIN 1"/>
    <property type="match status" value="1"/>
</dbReference>
<evidence type="ECO:0000313" key="6">
    <source>
        <dbReference type="EMBL" id="CAL5011129.1"/>
    </source>
</evidence>
<dbReference type="InterPro" id="IPR000210">
    <property type="entry name" value="BTB/POZ_dom"/>
</dbReference>
<sequence length="361" mass="40965">MAMPTTVSMCTSETHKGKHVFEIIDYSQHKGIGCGEEDFIRSGTFSVGGHDWCIRFYTDGAGKEYTEHIAVFLQLVSRRRKVRASCDLRLVNQVTGSSSSLHMTEARMFNSNDVSRFAPQTREFIKRSELEASVYLREDRLTIECIVTVFKEPRVSQRKTCPEIQVPPSDIFKDLGKLLESGEGADIEFSVMGQNFVAHRLVLAMRSPVFKAELCGPMKEAKAQTVTIREMQPAVFKALLHYIYTDSLPALDGLSRLDRNEMIRCLLVAADRYAMDKLNMMCQIMLYEDLDVKNMVTTLAFADQHHCEFLKDVCIEFISSSRTNNDAVVGFGHFVQNSTIRYFVYIALVAIVGWLCLVHCF</sequence>
<keyword evidence="3" id="KW-0812">Transmembrane</keyword>
<dbReference type="CDD" id="cd00121">
    <property type="entry name" value="MATH"/>
    <property type="match status" value="1"/>
</dbReference>
<dbReference type="PROSITE" id="PS50144">
    <property type="entry name" value="MATH"/>
    <property type="match status" value="1"/>
</dbReference>
<dbReference type="InterPro" id="IPR056423">
    <property type="entry name" value="BACK_BPM_SPOP"/>
</dbReference>
<accession>A0ABC9BZJ8</accession>
<dbReference type="SUPFAM" id="SSF49599">
    <property type="entry name" value="TRAF domain-like"/>
    <property type="match status" value="1"/>
</dbReference>
<dbReference type="SUPFAM" id="SSF54695">
    <property type="entry name" value="POZ domain"/>
    <property type="match status" value="1"/>
</dbReference>
<dbReference type="Gene3D" id="3.30.710.10">
    <property type="entry name" value="Potassium Channel Kv1.1, Chain A"/>
    <property type="match status" value="1"/>
</dbReference>
<evidence type="ECO:0000256" key="3">
    <source>
        <dbReference type="SAM" id="Phobius"/>
    </source>
</evidence>
<dbReference type="PANTHER" id="PTHR26379:SF438">
    <property type="entry name" value="OS08G0128700 PROTEIN"/>
    <property type="match status" value="1"/>
</dbReference>
<dbReference type="Proteomes" id="UP001497457">
    <property type="component" value="Chromosome 28b"/>
</dbReference>
<dbReference type="Pfam" id="PF00651">
    <property type="entry name" value="BTB"/>
    <property type="match status" value="1"/>
</dbReference>
<dbReference type="Pfam" id="PF24570">
    <property type="entry name" value="BACK_BPM_SPOP"/>
    <property type="match status" value="1"/>
</dbReference>
<organism evidence="6 7">
    <name type="scientific">Urochloa decumbens</name>
    <dbReference type="NCBI Taxonomy" id="240449"/>
    <lineage>
        <taxon>Eukaryota</taxon>
        <taxon>Viridiplantae</taxon>
        <taxon>Streptophyta</taxon>
        <taxon>Embryophyta</taxon>
        <taxon>Tracheophyta</taxon>
        <taxon>Spermatophyta</taxon>
        <taxon>Magnoliopsida</taxon>
        <taxon>Liliopsida</taxon>
        <taxon>Poales</taxon>
        <taxon>Poaceae</taxon>
        <taxon>PACMAD clade</taxon>
        <taxon>Panicoideae</taxon>
        <taxon>Panicodae</taxon>
        <taxon>Paniceae</taxon>
        <taxon>Melinidinae</taxon>
        <taxon>Urochloa</taxon>
    </lineage>
</organism>
<keyword evidence="7" id="KW-1185">Reference proteome</keyword>
<reference evidence="7" key="1">
    <citation type="submission" date="2024-06" db="EMBL/GenBank/DDBJ databases">
        <authorList>
            <person name="Ryan C."/>
        </authorList>
    </citation>
    <scope>NUCLEOTIDE SEQUENCE [LARGE SCALE GENOMIC DNA]</scope>
</reference>
<dbReference type="EMBL" id="OZ075138">
    <property type="protein sequence ID" value="CAL5011129.1"/>
    <property type="molecule type" value="Genomic_DNA"/>
</dbReference>
<comment type="pathway">
    <text evidence="1">Protein modification; protein ubiquitination.</text>
</comment>
<keyword evidence="3" id="KW-1133">Transmembrane helix</keyword>
<evidence type="ECO:0000256" key="1">
    <source>
        <dbReference type="ARBA" id="ARBA00004906"/>
    </source>
</evidence>
<feature type="transmembrane region" description="Helical" evidence="3">
    <location>
        <begin position="342"/>
        <end position="360"/>
    </location>
</feature>
<evidence type="ECO:0000313" key="7">
    <source>
        <dbReference type="Proteomes" id="UP001497457"/>
    </source>
</evidence>